<dbReference type="RefSeq" id="WP_067228576.1">
    <property type="nucleotide sequence ID" value="NZ_KQ948549.1"/>
</dbReference>
<evidence type="ECO:0000313" key="2">
    <source>
        <dbReference type="EMBL" id="KUN41091.1"/>
    </source>
</evidence>
<sequence>MSDDDPRALFLNRTLKKSPERSHPHGLPNDAGQYARVPFDRDDVDDRSSGATTDPMTGFVSAHRGSDQRPPTDEPVRKVGSMVNQ</sequence>
<dbReference type="GeneID" id="91430180"/>
<dbReference type="AlphaFoldDB" id="A0A101R3Y8"/>
<protein>
    <submittedName>
        <fullName evidence="2">Uncharacterized protein</fullName>
    </submittedName>
</protein>
<organism evidence="2 3">
    <name type="scientific">Streptomyces longwoodensis</name>
    <dbReference type="NCBI Taxonomy" id="68231"/>
    <lineage>
        <taxon>Bacteria</taxon>
        <taxon>Bacillati</taxon>
        <taxon>Actinomycetota</taxon>
        <taxon>Actinomycetes</taxon>
        <taxon>Kitasatosporales</taxon>
        <taxon>Streptomycetaceae</taxon>
        <taxon>Streptomyces</taxon>
    </lineage>
</organism>
<evidence type="ECO:0000256" key="1">
    <source>
        <dbReference type="SAM" id="MobiDB-lite"/>
    </source>
</evidence>
<keyword evidence="3" id="KW-1185">Reference proteome</keyword>
<dbReference type="EMBL" id="LMWS01000005">
    <property type="protein sequence ID" value="KUN41091.1"/>
    <property type="molecule type" value="Genomic_DNA"/>
</dbReference>
<dbReference type="Proteomes" id="UP000053271">
    <property type="component" value="Unassembled WGS sequence"/>
</dbReference>
<proteinExistence type="predicted"/>
<reference evidence="2 3" key="1">
    <citation type="submission" date="2015-10" db="EMBL/GenBank/DDBJ databases">
        <title>Draft genome sequence of Streptomyces longwoodensis DSM 41677, type strain for the species Streptomyces longwoodensis.</title>
        <authorList>
            <person name="Ruckert C."/>
            <person name="Winkler A."/>
            <person name="Kalinowski J."/>
            <person name="Kampfer P."/>
            <person name="Glaeser S."/>
        </authorList>
    </citation>
    <scope>NUCLEOTIDE SEQUENCE [LARGE SCALE GENOMIC DNA]</scope>
    <source>
        <strain evidence="2 3">DSM 41677</strain>
    </source>
</reference>
<comment type="caution">
    <text evidence="2">The sequence shown here is derived from an EMBL/GenBank/DDBJ whole genome shotgun (WGS) entry which is preliminary data.</text>
</comment>
<feature type="region of interest" description="Disordered" evidence="1">
    <location>
        <begin position="13"/>
        <end position="85"/>
    </location>
</feature>
<name>A0A101R3Y8_9ACTN</name>
<dbReference type="STRING" id="68231.AQJ30_04195"/>
<accession>A0A101R3Y8</accession>
<feature type="compositionally biased region" description="Basic and acidic residues" evidence="1">
    <location>
        <begin position="64"/>
        <end position="77"/>
    </location>
</feature>
<gene>
    <name evidence="2" type="ORF">AQJ30_04195</name>
</gene>
<evidence type="ECO:0000313" key="3">
    <source>
        <dbReference type="Proteomes" id="UP000053271"/>
    </source>
</evidence>
<feature type="compositionally biased region" description="Basic and acidic residues" evidence="1">
    <location>
        <begin position="38"/>
        <end position="48"/>
    </location>
</feature>